<dbReference type="RefSeq" id="WP_005781856.1">
    <property type="nucleotide sequence ID" value="NZ_CP018937.1"/>
</dbReference>
<accession>A0A412YEK1</accession>
<reference evidence="2 5" key="2">
    <citation type="submission" date="2019-03" db="EMBL/GenBank/DDBJ databases">
        <title>Complete genome assembly of MDR B. fragilis.</title>
        <authorList>
            <person name="Sydenham T.V."/>
            <person name="Hasman H."/>
            <person name="Justesen U.S."/>
        </authorList>
    </citation>
    <scope>NUCLEOTIDE SEQUENCE [LARGE SCALE GENOMIC DNA]</scope>
    <source>
        <strain evidence="2 5">DCMOUH0067B</strain>
    </source>
</reference>
<dbReference type="GeneID" id="99669460"/>
<dbReference type="EMBL" id="QRZH01000005">
    <property type="protein sequence ID" value="RGV55851.1"/>
    <property type="molecule type" value="Genomic_DNA"/>
</dbReference>
<reference evidence="4 6" key="1">
    <citation type="submission" date="2018-08" db="EMBL/GenBank/DDBJ databases">
        <title>A genome reference for cultivated species of the human gut microbiota.</title>
        <authorList>
            <person name="Zou Y."/>
            <person name="Xue W."/>
            <person name="Luo G."/>
        </authorList>
    </citation>
    <scope>NUCLEOTIDE SEQUENCE [LARGE SCALE GENOMIC DNA]</scope>
    <source>
        <strain evidence="4 6">AF14-26</strain>
    </source>
</reference>
<evidence type="ECO:0000313" key="1">
    <source>
        <dbReference type="EMBL" id="MCZ2688452.1"/>
    </source>
</evidence>
<sequence length="60" mass="6394">MHENNKVHKLTAANSCPIAHNQNSQTVASDTDSFGVSIGVLTRVPPSCCTMISVILTLLK</sequence>
<protein>
    <submittedName>
        <fullName evidence="4">Uncharacterized protein</fullName>
    </submittedName>
</protein>
<dbReference type="Proteomes" id="UP000028294">
    <property type="component" value="Chromosome"/>
</dbReference>
<dbReference type="Proteomes" id="UP001079672">
    <property type="component" value="Unassembled WGS sequence"/>
</dbReference>
<dbReference type="EMBL" id="JAPTZU010000007">
    <property type="protein sequence ID" value="MCZ2688452.1"/>
    <property type="molecule type" value="Genomic_DNA"/>
</dbReference>
<reference evidence="3 7" key="3">
    <citation type="submission" date="2020-05" db="EMBL/GenBank/DDBJ databases">
        <title>FDA dAtabase for Regulatory Grade micrObial Sequences (FDA-ARGOS): Supporting development and validation of Infectious Disease Dx tests.</title>
        <authorList>
            <person name="Bojja K."/>
            <person name="Kessler A."/>
            <person name="Tallon L."/>
            <person name="Sadzewicz L."/>
            <person name="Zhao X."/>
            <person name="Vavikolanu K."/>
            <person name="Mehta A."/>
            <person name="Aluvathingal J."/>
            <person name="Nadendla S."/>
            <person name="Myers T."/>
            <person name="Yan Y."/>
            <person name="Sichtig H."/>
        </authorList>
    </citation>
    <scope>NUCLEOTIDE SEQUENCE [LARGE SCALE GENOMIC DNA]</scope>
    <source>
        <strain evidence="3 7">FDAARGOS_763</strain>
    </source>
</reference>
<dbReference type="Proteomes" id="UP000501467">
    <property type="component" value="Chromosome"/>
</dbReference>
<dbReference type="EMBL" id="CP036553">
    <property type="protein sequence ID" value="QCQ35097.1"/>
    <property type="molecule type" value="Genomic_DNA"/>
</dbReference>
<evidence type="ECO:0000313" key="4">
    <source>
        <dbReference type="EMBL" id="RGV55851.1"/>
    </source>
</evidence>
<organism evidence="4 6">
    <name type="scientific">Bacteroides fragilis</name>
    <dbReference type="NCBI Taxonomy" id="817"/>
    <lineage>
        <taxon>Bacteria</taxon>
        <taxon>Pseudomonadati</taxon>
        <taxon>Bacteroidota</taxon>
        <taxon>Bacteroidia</taxon>
        <taxon>Bacteroidales</taxon>
        <taxon>Bacteroidaceae</taxon>
        <taxon>Bacteroides</taxon>
    </lineage>
</organism>
<evidence type="ECO:0000313" key="2">
    <source>
        <dbReference type="EMBL" id="QCQ35097.1"/>
    </source>
</evidence>
<evidence type="ECO:0000313" key="5">
    <source>
        <dbReference type="Proteomes" id="UP000028294"/>
    </source>
</evidence>
<evidence type="ECO:0000313" key="3">
    <source>
        <dbReference type="EMBL" id="QKH85929.1"/>
    </source>
</evidence>
<reference evidence="1" key="4">
    <citation type="submission" date="2022-12" db="EMBL/GenBank/DDBJ databases">
        <title>Development of a Multilocus Sequence Typing Scheme for Bacteroides fragilis Based on Whole Genome Sequencing Data and Clinical Application.</title>
        <authorList>
            <person name="Nielsen F.D."/>
            <person name="Justesen U.S."/>
        </authorList>
    </citation>
    <scope>NUCLEOTIDE SEQUENCE</scope>
    <source>
        <strain evidence="1">BF_AM_ODE_DK_2015_4</strain>
    </source>
</reference>
<dbReference type="EMBL" id="CP054003">
    <property type="protein sequence ID" value="QKH85929.1"/>
    <property type="molecule type" value="Genomic_DNA"/>
</dbReference>
<dbReference type="AlphaFoldDB" id="A0A412YEK1"/>
<proteinExistence type="predicted"/>
<evidence type="ECO:0000313" key="6">
    <source>
        <dbReference type="Proteomes" id="UP000286270"/>
    </source>
</evidence>
<evidence type="ECO:0000313" key="7">
    <source>
        <dbReference type="Proteomes" id="UP000501467"/>
    </source>
</evidence>
<gene>
    <name evidence="4" type="ORF">DWW08_08240</name>
    <name evidence="3" type="ORF">FOC69_16825</name>
    <name evidence="2" type="ORF">IA74_002725</name>
    <name evidence="1" type="ORF">O1433_13185</name>
</gene>
<name>A0A412YEK1_BACFG</name>
<dbReference type="Proteomes" id="UP000286270">
    <property type="component" value="Unassembled WGS sequence"/>
</dbReference>